<gene>
    <name evidence="2" type="ORF">ZIOFF_043945</name>
</gene>
<dbReference type="Proteomes" id="UP000734854">
    <property type="component" value="Unassembled WGS sequence"/>
</dbReference>
<comment type="caution">
    <text evidence="2">The sequence shown here is derived from an EMBL/GenBank/DDBJ whole genome shotgun (WGS) entry which is preliminary data.</text>
</comment>
<feature type="compositionally biased region" description="Basic and acidic residues" evidence="1">
    <location>
        <begin position="1"/>
        <end position="10"/>
    </location>
</feature>
<evidence type="ECO:0000256" key="1">
    <source>
        <dbReference type="SAM" id="MobiDB-lite"/>
    </source>
</evidence>
<sequence>MRRDGSDEKGCAASPRPIRPPPRLPSSPVIFLLGSRCPEERADGRPFARGSDVTTTHWSRRCPSPPPAASSKTFPVGLAGQGATLSRADSQGCRTLPWPDYKKVPILVVNGEQLINSSDIVRNLDARLHPEKVTDDENVKWLRYDFT</sequence>
<organism evidence="2 3">
    <name type="scientific">Zingiber officinale</name>
    <name type="common">Ginger</name>
    <name type="synonym">Amomum zingiber</name>
    <dbReference type="NCBI Taxonomy" id="94328"/>
    <lineage>
        <taxon>Eukaryota</taxon>
        <taxon>Viridiplantae</taxon>
        <taxon>Streptophyta</taxon>
        <taxon>Embryophyta</taxon>
        <taxon>Tracheophyta</taxon>
        <taxon>Spermatophyta</taxon>
        <taxon>Magnoliopsida</taxon>
        <taxon>Liliopsida</taxon>
        <taxon>Zingiberales</taxon>
        <taxon>Zingiberaceae</taxon>
        <taxon>Zingiber</taxon>
    </lineage>
</organism>
<dbReference type="EMBL" id="JACMSC010000012">
    <property type="protein sequence ID" value="KAG6496097.1"/>
    <property type="molecule type" value="Genomic_DNA"/>
</dbReference>
<keyword evidence="3" id="KW-1185">Reference proteome</keyword>
<dbReference type="AlphaFoldDB" id="A0A8J5GBC7"/>
<evidence type="ECO:0008006" key="4">
    <source>
        <dbReference type="Google" id="ProtNLM"/>
    </source>
</evidence>
<evidence type="ECO:0000313" key="2">
    <source>
        <dbReference type="EMBL" id="KAG6496097.1"/>
    </source>
</evidence>
<feature type="region of interest" description="Disordered" evidence="1">
    <location>
        <begin position="41"/>
        <end position="75"/>
    </location>
</feature>
<accession>A0A8J5GBC7</accession>
<name>A0A8J5GBC7_ZINOF</name>
<evidence type="ECO:0000313" key="3">
    <source>
        <dbReference type="Proteomes" id="UP000734854"/>
    </source>
</evidence>
<protein>
    <recommendedName>
        <fullName evidence="4">GST N-terminal domain-containing protein</fullName>
    </recommendedName>
</protein>
<reference evidence="2 3" key="1">
    <citation type="submission" date="2020-08" db="EMBL/GenBank/DDBJ databases">
        <title>Plant Genome Project.</title>
        <authorList>
            <person name="Zhang R.-G."/>
        </authorList>
    </citation>
    <scope>NUCLEOTIDE SEQUENCE [LARGE SCALE GENOMIC DNA]</scope>
    <source>
        <tissue evidence="2">Rhizome</tissue>
    </source>
</reference>
<proteinExistence type="predicted"/>
<feature type="region of interest" description="Disordered" evidence="1">
    <location>
        <begin position="1"/>
        <end position="27"/>
    </location>
</feature>